<dbReference type="PROSITE" id="PS50943">
    <property type="entry name" value="HTH_CROC1"/>
    <property type="match status" value="1"/>
</dbReference>
<evidence type="ECO:0000259" key="2">
    <source>
        <dbReference type="PROSITE" id="PS50943"/>
    </source>
</evidence>
<dbReference type="SMART" id="SM00530">
    <property type="entry name" value="HTH_XRE"/>
    <property type="match status" value="1"/>
</dbReference>
<keyword evidence="4" id="KW-1185">Reference proteome</keyword>
<dbReference type="InterPro" id="IPR001387">
    <property type="entry name" value="Cro/C1-type_HTH"/>
</dbReference>
<dbReference type="SUPFAM" id="SSF47413">
    <property type="entry name" value="lambda repressor-like DNA-binding domains"/>
    <property type="match status" value="1"/>
</dbReference>
<gene>
    <name evidence="3" type="ORF">NP439_07505</name>
</gene>
<proteinExistence type="predicted"/>
<dbReference type="InterPro" id="IPR010982">
    <property type="entry name" value="Lambda_DNA-bd_dom_sf"/>
</dbReference>
<dbReference type="CDD" id="cd00093">
    <property type="entry name" value="HTH_XRE"/>
    <property type="match status" value="1"/>
</dbReference>
<protein>
    <submittedName>
        <fullName evidence="3">Helix-turn-helix transcriptional regulator</fullName>
    </submittedName>
</protein>
<evidence type="ECO:0000313" key="4">
    <source>
        <dbReference type="Proteomes" id="UP001059773"/>
    </source>
</evidence>
<evidence type="ECO:0000313" key="3">
    <source>
        <dbReference type="EMBL" id="UUI05513.1"/>
    </source>
</evidence>
<accession>A0ABY5K2C1</accession>
<evidence type="ECO:0000256" key="1">
    <source>
        <dbReference type="ARBA" id="ARBA00023125"/>
    </source>
</evidence>
<dbReference type="Pfam" id="PF01381">
    <property type="entry name" value="HTH_3"/>
    <property type="match status" value="1"/>
</dbReference>
<dbReference type="Gene3D" id="1.10.260.40">
    <property type="entry name" value="lambda repressor-like DNA-binding domains"/>
    <property type="match status" value="1"/>
</dbReference>
<name>A0ABY5K2C1_9BACI</name>
<dbReference type="PANTHER" id="PTHR46558">
    <property type="entry name" value="TRACRIPTIONAL REGULATORY PROTEIN-RELATED-RELATED"/>
    <property type="match status" value="1"/>
</dbReference>
<feature type="domain" description="HTH cro/C1-type" evidence="2">
    <location>
        <begin position="8"/>
        <end position="62"/>
    </location>
</feature>
<dbReference type="EMBL" id="CP101914">
    <property type="protein sequence ID" value="UUI05513.1"/>
    <property type="molecule type" value="Genomic_DNA"/>
</dbReference>
<dbReference type="Proteomes" id="UP001059773">
    <property type="component" value="Chromosome"/>
</dbReference>
<reference evidence="3" key="1">
    <citation type="submission" date="2022-07" db="EMBL/GenBank/DDBJ databases">
        <title>FELIX.</title>
        <authorList>
            <person name="Wan K.H."/>
            <person name="Park S."/>
            <person name="Lawrence Q."/>
            <person name="Eichenberger J.P."/>
            <person name="Booth B.W."/>
            <person name="Piaggio A.J."/>
            <person name="Chandler J.C."/>
            <person name="Franklin A.B."/>
            <person name="Celniker S.E."/>
        </authorList>
    </citation>
    <scope>NUCLEOTIDE SEQUENCE</scope>
    <source>
        <strain evidence="3">QA-1986 374</strain>
    </source>
</reference>
<keyword evidence="1" id="KW-0238">DNA-binding</keyword>
<sequence>MKEVINKVQTFRKQKKITQEVLANKVGVSRKTIVSLEKGNYTPSLLLALQIAEVLEIDINAIFYLEEDLSCYKENYF</sequence>
<organism evidence="3 4">
    <name type="scientific">Oceanobacillus jeddahense</name>
    <dbReference type="NCBI Taxonomy" id="1462527"/>
    <lineage>
        <taxon>Bacteria</taxon>
        <taxon>Bacillati</taxon>
        <taxon>Bacillota</taxon>
        <taxon>Bacilli</taxon>
        <taxon>Bacillales</taxon>
        <taxon>Bacillaceae</taxon>
        <taxon>Oceanobacillus</taxon>
    </lineage>
</organism>
<dbReference type="PANTHER" id="PTHR46558:SF4">
    <property type="entry name" value="DNA-BIDING PHAGE PROTEIN"/>
    <property type="match status" value="1"/>
</dbReference>